<evidence type="ECO:0000256" key="3">
    <source>
        <dbReference type="SAM" id="MobiDB-lite"/>
    </source>
</evidence>
<feature type="domain" description="TEA" evidence="4">
    <location>
        <begin position="39"/>
        <end position="113"/>
    </location>
</feature>
<reference evidence="5 6" key="1">
    <citation type="journal article" date="2015" name="Fungal Genet. Biol.">
        <title>Evolution of novel wood decay mechanisms in Agaricales revealed by the genome sequences of Fistulina hepatica and Cylindrobasidium torrendii.</title>
        <authorList>
            <person name="Floudas D."/>
            <person name="Held B.W."/>
            <person name="Riley R."/>
            <person name="Nagy L.G."/>
            <person name="Koehler G."/>
            <person name="Ransdell A.S."/>
            <person name="Younus H."/>
            <person name="Chow J."/>
            <person name="Chiniquy J."/>
            <person name="Lipzen A."/>
            <person name="Tritt A."/>
            <person name="Sun H."/>
            <person name="Haridas S."/>
            <person name="LaButti K."/>
            <person name="Ohm R.A."/>
            <person name="Kues U."/>
            <person name="Blanchette R.A."/>
            <person name="Grigoriev I.V."/>
            <person name="Minto R.E."/>
            <person name="Hibbett D.S."/>
        </authorList>
    </citation>
    <scope>NUCLEOTIDE SEQUENCE [LARGE SCALE GENOMIC DNA]</scope>
    <source>
        <strain evidence="5 6">ATCC 64428</strain>
    </source>
</reference>
<proteinExistence type="inferred from homology"/>
<evidence type="ECO:0000313" key="6">
    <source>
        <dbReference type="Proteomes" id="UP000054144"/>
    </source>
</evidence>
<name>A0A0D7A1Q8_9AGAR</name>
<gene>
    <name evidence="5" type="ORF">FISHEDRAFT_63127</name>
</gene>
<dbReference type="PROSITE" id="PS51088">
    <property type="entry name" value="TEA_2"/>
    <property type="match status" value="1"/>
</dbReference>
<evidence type="ECO:0000256" key="1">
    <source>
        <dbReference type="ARBA" id="ARBA00008421"/>
    </source>
</evidence>
<comment type="similarity">
    <text evidence="1">Belongs to the TEC1 family.</text>
</comment>
<keyword evidence="6" id="KW-1185">Reference proteome</keyword>
<dbReference type="AlphaFoldDB" id="A0A0D7A1Q8"/>
<evidence type="ECO:0000313" key="5">
    <source>
        <dbReference type="EMBL" id="KIY42851.1"/>
    </source>
</evidence>
<dbReference type="GO" id="GO:0003700">
    <property type="term" value="F:DNA-binding transcription factor activity"/>
    <property type="evidence" value="ECO:0007669"/>
    <property type="project" value="InterPro"/>
</dbReference>
<dbReference type="Pfam" id="PF01285">
    <property type="entry name" value="TEA"/>
    <property type="match status" value="1"/>
</dbReference>
<protein>
    <recommendedName>
        <fullName evidence="4">TEA domain-containing protein</fullName>
    </recommendedName>
</protein>
<evidence type="ECO:0000259" key="4">
    <source>
        <dbReference type="PROSITE" id="PS51088"/>
    </source>
</evidence>
<feature type="region of interest" description="Disordered" evidence="3">
    <location>
        <begin position="124"/>
        <end position="154"/>
    </location>
</feature>
<feature type="DNA-binding region" description="TEA" evidence="2">
    <location>
        <begin position="39"/>
        <end position="113"/>
    </location>
</feature>
<dbReference type="Proteomes" id="UP000054144">
    <property type="component" value="Unassembled WGS sequence"/>
</dbReference>
<organism evidence="5 6">
    <name type="scientific">Fistulina hepatica ATCC 64428</name>
    <dbReference type="NCBI Taxonomy" id="1128425"/>
    <lineage>
        <taxon>Eukaryota</taxon>
        <taxon>Fungi</taxon>
        <taxon>Dikarya</taxon>
        <taxon>Basidiomycota</taxon>
        <taxon>Agaricomycotina</taxon>
        <taxon>Agaricomycetes</taxon>
        <taxon>Agaricomycetidae</taxon>
        <taxon>Agaricales</taxon>
        <taxon>Fistulinaceae</taxon>
        <taxon>Fistulina</taxon>
    </lineage>
</organism>
<dbReference type="OrthoDB" id="10006572at2759"/>
<accession>A0A0D7A1Q8</accession>
<sequence length="217" mass="24263">MTDNETEVLIDNVVGRQLESLSFAPLIRLLFGVAREARSGEVAGIKSPQKLTVELTSEGLYLYEPSTRGKKLNRFPKRNRFIAEHILEVTGVRRTPKQVGSRLQQLKETCTNSKIQRLLVHSHRTDTELDLSEHPPSGSSKSLHRSRKGQSKPAPATCVVAQDFTFPVMATAERFCSSSVNNVNKSGGCPRNPRDQATTVRSLVGHFLDTEPFYHHR</sequence>
<dbReference type="Gene3D" id="6.10.20.40">
    <property type="entry name" value="TEA/ATTS domain"/>
    <property type="match status" value="1"/>
</dbReference>
<evidence type="ECO:0000256" key="2">
    <source>
        <dbReference type="PROSITE-ProRule" id="PRU00505"/>
    </source>
</evidence>
<dbReference type="EMBL" id="KN882153">
    <property type="protein sequence ID" value="KIY42851.1"/>
    <property type="molecule type" value="Genomic_DNA"/>
</dbReference>
<feature type="compositionally biased region" description="Basic and acidic residues" evidence="3">
    <location>
        <begin position="124"/>
        <end position="133"/>
    </location>
</feature>
<dbReference type="InterPro" id="IPR038096">
    <property type="entry name" value="TEA/ATTS_sf"/>
</dbReference>
<dbReference type="InterPro" id="IPR000818">
    <property type="entry name" value="TEA/ATTS_dom"/>
</dbReference>